<feature type="compositionally biased region" description="Low complexity" evidence="1">
    <location>
        <begin position="264"/>
        <end position="275"/>
    </location>
</feature>
<protein>
    <recommendedName>
        <fullName evidence="5">Gram-positive cocci surface proteins LPxTG domain-containing protein</fullName>
    </recommendedName>
</protein>
<organism evidence="3 4">
    <name type="scientific">Naumannella halotolerans</name>
    <dbReference type="NCBI Taxonomy" id="993414"/>
    <lineage>
        <taxon>Bacteria</taxon>
        <taxon>Bacillati</taxon>
        <taxon>Actinomycetota</taxon>
        <taxon>Actinomycetes</taxon>
        <taxon>Propionibacteriales</taxon>
        <taxon>Propionibacteriaceae</taxon>
        <taxon>Naumannella</taxon>
    </lineage>
</organism>
<evidence type="ECO:0000256" key="2">
    <source>
        <dbReference type="SAM" id="Phobius"/>
    </source>
</evidence>
<evidence type="ECO:0000256" key="1">
    <source>
        <dbReference type="SAM" id="MobiDB-lite"/>
    </source>
</evidence>
<evidence type="ECO:0008006" key="5">
    <source>
        <dbReference type="Google" id="ProtNLM"/>
    </source>
</evidence>
<dbReference type="Proteomes" id="UP000295371">
    <property type="component" value="Unassembled WGS sequence"/>
</dbReference>
<evidence type="ECO:0000313" key="3">
    <source>
        <dbReference type="EMBL" id="TDT34255.1"/>
    </source>
</evidence>
<name>A0A4R7JA58_9ACTN</name>
<proteinExistence type="predicted"/>
<feature type="region of interest" description="Disordered" evidence="1">
    <location>
        <begin position="173"/>
        <end position="275"/>
    </location>
</feature>
<gene>
    <name evidence="3" type="ORF">CLV29_1913</name>
</gene>
<dbReference type="RefSeq" id="WP_166649204.1">
    <property type="nucleotide sequence ID" value="NZ_SOAW01000001.1"/>
</dbReference>
<feature type="compositionally biased region" description="Polar residues" evidence="1">
    <location>
        <begin position="247"/>
        <end position="260"/>
    </location>
</feature>
<feature type="transmembrane region" description="Helical" evidence="2">
    <location>
        <begin position="275"/>
        <end position="296"/>
    </location>
</feature>
<dbReference type="AlphaFoldDB" id="A0A4R7JA58"/>
<feature type="compositionally biased region" description="Polar residues" evidence="1">
    <location>
        <begin position="184"/>
        <end position="239"/>
    </location>
</feature>
<comment type="caution">
    <text evidence="3">The sequence shown here is derived from an EMBL/GenBank/DDBJ whole genome shotgun (WGS) entry which is preliminary data.</text>
</comment>
<evidence type="ECO:0000313" key="4">
    <source>
        <dbReference type="Proteomes" id="UP000295371"/>
    </source>
</evidence>
<sequence>MTDLGCDRISDYGNRYTPMGYGSSGNSAFSSFNAFELNRLGFLADDEIPTVELADDQATVTETIELRPIGGEDFANPRGLRVVAPDGRVLWLEYRDGSGIDAGAQYTNFPEMFPAGVVVTEQTSESDAVALNFVSSDDPEQIQFAVPVGVPWHSGDITAEVVTVAGGTATVRITVADPDREPTQAPSSAPTLAPTSAPSSAPTQAPTSAPTQVPTSAPTQVPTSAPTEGPSSSAPTSEPGTPEPTDGSGSSTTPGDNSSGADHGSSTGGSLTDTGAGSIAVLIAGLGALAGAALTLRRR</sequence>
<keyword evidence="4" id="KW-1185">Reference proteome</keyword>
<dbReference type="EMBL" id="SOAW01000001">
    <property type="protein sequence ID" value="TDT34255.1"/>
    <property type="molecule type" value="Genomic_DNA"/>
</dbReference>
<accession>A0A4R7JA58</accession>
<keyword evidence="2" id="KW-0812">Transmembrane</keyword>
<keyword evidence="2" id="KW-1133">Transmembrane helix</keyword>
<keyword evidence="2" id="KW-0472">Membrane</keyword>
<reference evidence="3 4" key="1">
    <citation type="submission" date="2019-03" db="EMBL/GenBank/DDBJ databases">
        <title>Genomic Encyclopedia of Archaeal and Bacterial Type Strains, Phase II (KMG-II): from individual species to whole genera.</title>
        <authorList>
            <person name="Goeker M."/>
        </authorList>
    </citation>
    <scope>NUCLEOTIDE SEQUENCE [LARGE SCALE GENOMIC DNA]</scope>
    <source>
        <strain evidence="3 4">DSM 24323</strain>
    </source>
</reference>